<proteinExistence type="predicted"/>
<dbReference type="AlphaFoldDB" id="A0A178M3H3"/>
<reference evidence="1 2" key="1">
    <citation type="submission" date="2016-04" db="EMBL/GenBank/DDBJ databases">
        <title>Chloroflexus islandicus sp. nov., a thermophilic filamentous anoxygenic phototrophic bacterium from geyser Strokkur (Iceland).</title>
        <authorList>
            <person name="Gaisin V.A."/>
            <person name="Kalashnikov A.M."/>
            <person name="Sukhacheva M.V."/>
            <person name="Grouzdev D.S."/>
            <person name="Ivanov T.M."/>
            <person name="Kuznetsov B."/>
            <person name="Gorlenko V.M."/>
        </authorList>
    </citation>
    <scope>NUCLEOTIDE SEQUENCE [LARGE SCALE GENOMIC DNA]</scope>
    <source>
        <strain evidence="2">isl-2</strain>
    </source>
</reference>
<name>A0A178M3H3_9CHLR</name>
<evidence type="ECO:0000313" key="2">
    <source>
        <dbReference type="Proteomes" id="UP000078287"/>
    </source>
</evidence>
<protein>
    <submittedName>
        <fullName evidence="1">Uncharacterized protein</fullName>
    </submittedName>
</protein>
<organism evidence="1 2">
    <name type="scientific">Chloroflexus islandicus</name>
    <dbReference type="NCBI Taxonomy" id="1707952"/>
    <lineage>
        <taxon>Bacteria</taxon>
        <taxon>Bacillati</taxon>
        <taxon>Chloroflexota</taxon>
        <taxon>Chloroflexia</taxon>
        <taxon>Chloroflexales</taxon>
        <taxon>Chloroflexineae</taxon>
        <taxon>Chloroflexaceae</taxon>
        <taxon>Chloroflexus</taxon>
    </lineage>
</organism>
<accession>A0A178M3H3</accession>
<evidence type="ECO:0000313" key="1">
    <source>
        <dbReference type="EMBL" id="OAN42809.1"/>
    </source>
</evidence>
<dbReference type="SUPFAM" id="SSF63829">
    <property type="entry name" value="Calcium-dependent phosphotriesterase"/>
    <property type="match status" value="1"/>
</dbReference>
<keyword evidence="2" id="KW-1185">Reference proteome</keyword>
<dbReference type="EMBL" id="LWQS01000082">
    <property type="protein sequence ID" value="OAN42809.1"/>
    <property type="molecule type" value="Genomic_DNA"/>
</dbReference>
<comment type="caution">
    <text evidence="1">The sequence shown here is derived from an EMBL/GenBank/DDBJ whole genome shotgun (WGS) entry which is preliminary data.</text>
</comment>
<dbReference type="STRING" id="1707952.A6A03_03580"/>
<dbReference type="OrthoDB" id="145213at2"/>
<sequence>MKRRLLILAGGAGLALIVLCGIAGVMMFWFGREDQPVYGWQVVTRSAAFLPDGRLAIANDKQTVIVSFPGYQTLRELSAGGYAAARPDGSGLAVAVRGAIKLFDPDRGALIVQLDCWPPGENIYANAA</sequence>
<gene>
    <name evidence="1" type="ORF">A6A03_03580</name>
</gene>
<dbReference type="RefSeq" id="WP_066790262.1">
    <property type="nucleotide sequence ID" value="NZ_LWQS01000082.1"/>
</dbReference>
<dbReference type="Proteomes" id="UP000078287">
    <property type="component" value="Unassembled WGS sequence"/>
</dbReference>